<protein>
    <recommendedName>
        <fullName evidence="5">HIT-type domain-containing protein</fullName>
    </recommendedName>
</protein>
<keyword evidence="4" id="KW-0479">Metal-binding</keyword>
<evidence type="ECO:0000313" key="6">
    <source>
        <dbReference type="EMBL" id="KAK6638359.1"/>
    </source>
</evidence>
<dbReference type="PANTHER" id="PTHR47822">
    <property type="entry name" value="CARBOHYDRATE BINDING DOMAIN CONTAINING PROTEIN"/>
    <property type="match status" value="1"/>
</dbReference>
<dbReference type="InterPro" id="IPR019775">
    <property type="entry name" value="WD40_repeat_CS"/>
</dbReference>
<dbReference type="SUPFAM" id="SSF144232">
    <property type="entry name" value="HIT/MYND zinc finger-like"/>
    <property type="match status" value="1"/>
</dbReference>
<dbReference type="PROSITE" id="PS50294">
    <property type="entry name" value="WD_REPEATS_REGION"/>
    <property type="match status" value="1"/>
</dbReference>
<dbReference type="EMBL" id="JAWJWF010000002">
    <property type="protein sequence ID" value="KAK6638359.1"/>
    <property type="molecule type" value="Genomic_DNA"/>
</dbReference>
<keyword evidence="4" id="KW-0862">Zinc</keyword>
<feature type="repeat" description="WD" evidence="3">
    <location>
        <begin position="450"/>
        <end position="492"/>
    </location>
</feature>
<keyword evidence="7" id="KW-1185">Reference proteome</keyword>
<dbReference type="Pfam" id="PF00400">
    <property type="entry name" value="WD40"/>
    <property type="match status" value="1"/>
</dbReference>
<evidence type="ECO:0000259" key="5">
    <source>
        <dbReference type="PROSITE" id="PS51083"/>
    </source>
</evidence>
<keyword evidence="1 3" id="KW-0853">WD repeat</keyword>
<dbReference type="Proteomes" id="UP001359485">
    <property type="component" value="Unassembled WGS sequence"/>
</dbReference>
<dbReference type="PROSITE" id="PS50082">
    <property type="entry name" value="WD_REPEATS_2"/>
    <property type="match status" value="1"/>
</dbReference>
<dbReference type="Gene3D" id="3.30.60.190">
    <property type="match status" value="1"/>
</dbReference>
<evidence type="ECO:0000256" key="1">
    <source>
        <dbReference type="ARBA" id="ARBA00022574"/>
    </source>
</evidence>
<evidence type="ECO:0000256" key="3">
    <source>
        <dbReference type="PROSITE-ProRule" id="PRU00221"/>
    </source>
</evidence>
<dbReference type="PANTHER" id="PTHR47822:SF2">
    <property type="entry name" value="F-BOX AND WD-40 DOMAIN PROTEIN 7"/>
    <property type="match status" value="1"/>
</dbReference>
<dbReference type="InterPro" id="IPR036322">
    <property type="entry name" value="WD40_repeat_dom_sf"/>
</dbReference>
<dbReference type="InterPro" id="IPR015943">
    <property type="entry name" value="WD40/YVTN_repeat-like_dom_sf"/>
</dbReference>
<name>A0ABR1BD70_POLSC</name>
<reference evidence="6 7" key="1">
    <citation type="submission" date="2023-09" db="EMBL/GenBank/DDBJ databases">
        <title>Genomes of two closely related lineages of the louse Polyplax serrata with different host specificities.</title>
        <authorList>
            <person name="Martinu J."/>
            <person name="Tarabai H."/>
            <person name="Stefka J."/>
            <person name="Hypsa V."/>
        </authorList>
    </citation>
    <scope>NUCLEOTIDE SEQUENCE [LARGE SCALE GENOMIC DNA]</scope>
    <source>
        <strain evidence="6">98ZLc_SE</strain>
    </source>
</reference>
<dbReference type="PROSITE" id="PS00678">
    <property type="entry name" value="WD_REPEATS_1"/>
    <property type="match status" value="1"/>
</dbReference>
<organism evidence="6 7">
    <name type="scientific">Polyplax serrata</name>
    <name type="common">Common mouse louse</name>
    <dbReference type="NCBI Taxonomy" id="468196"/>
    <lineage>
        <taxon>Eukaryota</taxon>
        <taxon>Metazoa</taxon>
        <taxon>Ecdysozoa</taxon>
        <taxon>Arthropoda</taxon>
        <taxon>Hexapoda</taxon>
        <taxon>Insecta</taxon>
        <taxon>Pterygota</taxon>
        <taxon>Neoptera</taxon>
        <taxon>Paraneoptera</taxon>
        <taxon>Psocodea</taxon>
        <taxon>Troctomorpha</taxon>
        <taxon>Phthiraptera</taxon>
        <taxon>Anoplura</taxon>
        <taxon>Polyplacidae</taxon>
        <taxon>Polyplax</taxon>
    </lineage>
</organism>
<sequence length="658" mass="74634">MTGGKCQICEIDTGKYLCPRCDLRYCSVKCYQSEEHLQCSEAFYEKLVKEELQCSELDPEVKKRMIESLKNTYQRSLDEESLDSDDADSEPDLASRLSDLNLDDVDAIWEKLTPSERKDFRKLVATGEIIKILPAWEPWWIVKRKNMLIQECDSEEFNCQEICPKIYSTIPKLATLTKIEPSPKVPNILLNILAAYSCTVRWFKGVHMEMPVEAISTCIALSATLRINQPFNNALEAFLSFEDDFSKCQWLKEMEFNRTTINADLKDIIQGQFQNDVFFCIKAALSDLDELVTKSIQCLKNSKTVHLKSKCPKGSTSVTYTDDLKLLAVGQEDGSILLFEKDSEPRVLLDYDMNQFGEACTDLKIKSSPKGGYNKTVLAGYLSGHIKLWDTTIGKVLFTLKEDRHLYSLNYHPRSHRFVSVGNDFKVNIYDEERRVTERVLASSGIKGCKKGHTASVCSAVFHPKNPFELISGGIDNMLQFWDIRAPYAIRNIEGITMYGDALDVTEDGKLVLCGLSGSWDSPVQVFDYNTGKLLKQHKRSGCFIYCCKFLSPVYVGLGGFYQHTFRIINMKTAQVCGYISGLPGCVMSFAPCKKVPRFKMHPENMPRLAISAGDRVLEVDFTHPEGAYDSPSFYYESLIQKNSNEIEILRKPVPTHP</sequence>
<evidence type="ECO:0000313" key="7">
    <source>
        <dbReference type="Proteomes" id="UP001359485"/>
    </source>
</evidence>
<dbReference type="Gene3D" id="2.130.10.10">
    <property type="entry name" value="YVTN repeat-like/Quinoprotein amine dehydrogenase"/>
    <property type="match status" value="2"/>
</dbReference>
<dbReference type="CDD" id="cd23024">
    <property type="entry name" value="zf-HIT_ZNHIT2-3"/>
    <property type="match status" value="1"/>
</dbReference>
<dbReference type="PROSITE" id="PS51083">
    <property type="entry name" value="ZF_HIT"/>
    <property type="match status" value="1"/>
</dbReference>
<evidence type="ECO:0000256" key="4">
    <source>
        <dbReference type="PROSITE-ProRule" id="PRU00453"/>
    </source>
</evidence>
<keyword evidence="4" id="KW-0863">Zinc-finger</keyword>
<gene>
    <name evidence="6" type="ORF">RUM44_008788</name>
</gene>
<dbReference type="InterPro" id="IPR001680">
    <property type="entry name" value="WD40_rpt"/>
</dbReference>
<dbReference type="SMART" id="SM00320">
    <property type="entry name" value="WD40"/>
    <property type="match status" value="4"/>
</dbReference>
<keyword evidence="2" id="KW-0677">Repeat</keyword>
<comment type="caution">
    <text evidence="6">The sequence shown here is derived from an EMBL/GenBank/DDBJ whole genome shotgun (WGS) entry which is preliminary data.</text>
</comment>
<dbReference type="InterPro" id="IPR007529">
    <property type="entry name" value="Znf_HIT"/>
</dbReference>
<dbReference type="Pfam" id="PF04438">
    <property type="entry name" value="zf-HIT"/>
    <property type="match status" value="1"/>
</dbReference>
<feature type="domain" description="HIT-type" evidence="5">
    <location>
        <begin position="6"/>
        <end position="39"/>
    </location>
</feature>
<accession>A0ABR1BD70</accession>
<dbReference type="SUPFAM" id="SSF50978">
    <property type="entry name" value="WD40 repeat-like"/>
    <property type="match status" value="1"/>
</dbReference>
<evidence type="ECO:0000256" key="2">
    <source>
        <dbReference type="ARBA" id="ARBA00022737"/>
    </source>
</evidence>
<proteinExistence type="predicted"/>